<evidence type="ECO:0000313" key="3">
    <source>
        <dbReference type="EMBL" id="WAP67525.1"/>
    </source>
</evidence>
<proteinExistence type="predicted"/>
<evidence type="ECO:0000313" key="4">
    <source>
        <dbReference type="Proteomes" id="UP001164020"/>
    </source>
</evidence>
<dbReference type="Proteomes" id="UP001164020">
    <property type="component" value="Chromosome"/>
</dbReference>
<sequence length="144" mass="14685">MAGEGFAAALASAGEANGPAKPTEAKFEPAIRPLVKHEAREVPPLEQFEGFVLRSFVESMLPSGDSEFFGKGTAGDIWRSMLAEHIGNEIAKGGGIGIADMIAGKKGVPVDERAAAGVGEGLAKLRAGDDAGRAATQGPARRGG</sequence>
<gene>
    <name evidence="3" type="ORF">OH818_18695</name>
</gene>
<dbReference type="Pfam" id="PF10135">
    <property type="entry name" value="Rod-binding"/>
    <property type="match status" value="1"/>
</dbReference>
<name>A0ABY7BXY9_9HYPH</name>
<accession>A0ABY7BXY9</accession>
<dbReference type="RefSeq" id="WP_268879987.1">
    <property type="nucleotide sequence ID" value="NZ_CP114029.1"/>
</dbReference>
<protein>
    <submittedName>
        <fullName evidence="3">Rod-binding protein</fullName>
    </submittedName>
</protein>
<keyword evidence="4" id="KW-1185">Reference proteome</keyword>
<feature type="domain" description="Flagellar protein FlgJ N-terminal" evidence="2">
    <location>
        <begin position="63"/>
        <end position="103"/>
    </location>
</feature>
<dbReference type="EMBL" id="CP114029">
    <property type="protein sequence ID" value="WAP67525.1"/>
    <property type="molecule type" value="Genomic_DNA"/>
</dbReference>
<feature type="region of interest" description="Disordered" evidence="1">
    <location>
        <begin position="1"/>
        <end position="25"/>
    </location>
</feature>
<feature type="compositionally biased region" description="Low complexity" evidence="1">
    <location>
        <begin position="1"/>
        <end position="20"/>
    </location>
</feature>
<evidence type="ECO:0000259" key="2">
    <source>
        <dbReference type="Pfam" id="PF10135"/>
    </source>
</evidence>
<reference evidence="3" key="1">
    <citation type="submission" date="2022-12" db="EMBL/GenBank/DDBJ databases">
        <title>Jiella pelagia sp. nov., isolated from phosphonate enriched culture of Northwest Pacific surface seawater.</title>
        <authorList>
            <person name="Shin D.Y."/>
            <person name="Hwang C.Y."/>
        </authorList>
    </citation>
    <scope>NUCLEOTIDE SEQUENCE</scope>
    <source>
        <strain evidence="3">HL-NP1</strain>
    </source>
</reference>
<dbReference type="InterPro" id="IPR019301">
    <property type="entry name" value="Flagellar_prot_FlgJ_N"/>
</dbReference>
<evidence type="ECO:0000256" key="1">
    <source>
        <dbReference type="SAM" id="MobiDB-lite"/>
    </source>
</evidence>
<organism evidence="3 4">
    <name type="scientific">Jiella pelagia</name>
    <dbReference type="NCBI Taxonomy" id="2986949"/>
    <lineage>
        <taxon>Bacteria</taxon>
        <taxon>Pseudomonadati</taxon>
        <taxon>Pseudomonadota</taxon>
        <taxon>Alphaproteobacteria</taxon>
        <taxon>Hyphomicrobiales</taxon>
        <taxon>Aurantimonadaceae</taxon>
        <taxon>Jiella</taxon>
    </lineage>
</organism>